<feature type="active site" description="Proton acceptor" evidence="15">
    <location>
        <position position="165"/>
    </location>
</feature>
<evidence type="ECO:0000259" key="19">
    <source>
        <dbReference type="SMART" id="SM00479"/>
    </source>
</evidence>
<dbReference type="NCBIfam" id="TIGR01406">
    <property type="entry name" value="dnaQ_proteo"/>
    <property type="match status" value="1"/>
</dbReference>
<dbReference type="InterPro" id="IPR012337">
    <property type="entry name" value="RNaseH-like_sf"/>
</dbReference>
<dbReference type="PANTHER" id="PTHR30231:SF41">
    <property type="entry name" value="DNA POLYMERASE III SUBUNIT EPSILON"/>
    <property type="match status" value="1"/>
</dbReference>
<feature type="binding site" evidence="16">
    <location>
        <position position="170"/>
    </location>
    <ligand>
        <name>substrate</name>
    </ligand>
</feature>
<dbReference type="CDD" id="cd06131">
    <property type="entry name" value="DNA_pol_III_epsilon_Ecoli_like"/>
    <property type="match status" value="1"/>
</dbReference>
<gene>
    <name evidence="18 20" type="primary">dnaQ</name>
    <name evidence="20" type="ORF">GRH90_19370</name>
</gene>
<keyword evidence="13 17" id="KW-0464">Manganese</keyword>
<keyword evidence="11 17" id="KW-0460">Magnesium</keyword>
<comment type="cofactor">
    <cofactor evidence="1 18">
        <name>Mn(2+)</name>
        <dbReference type="ChEBI" id="CHEBI:29035"/>
    </cofactor>
</comment>
<dbReference type="Pfam" id="PF00929">
    <property type="entry name" value="RNase_T"/>
    <property type="match status" value="1"/>
</dbReference>
<feature type="binding site" evidence="17">
    <location>
        <position position="170"/>
    </location>
    <ligand>
        <name>a divalent metal cation</name>
        <dbReference type="ChEBI" id="CHEBI:60240"/>
        <label>1</label>
        <note>catalytic</note>
    </ligand>
</feature>
<evidence type="ECO:0000256" key="12">
    <source>
        <dbReference type="ARBA" id="ARBA00022932"/>
    </source>
</evidence>
<name>A0A845SLM8_9GAMM</name>
<dbReference type="GO" id="GO:0003677">
    <property type="term" value="F:DNA binding"/>
    <property type="evidence" value="ECO:0007669"/>
    <property type="project" value="InterPro"/>
</dbReference>
<sequence>MNATGTGITRQIVLDTETTGMNKLGVHYEGHKIIEIGAVEVINRRLTGRHFHVYLKPDRLIDPEAYNIHGISDEFLADKPTFEQVAEEFLEFIRGGELVIHNAPFDIGFMDYEFGKLNRGIGKTDTFCKVTDSLFLARKLFPGKRNSLDALCDRYLIDNTKRTLHGALLDSEILAEVYLAMTGGQTSMRFSMEGESGRRNAEGGENIQRVVRAQSQLKVVYASADEMAAHESRLDLVKKKGGSCLWRPESEEQTDPQTH</sequence>
<evidence type="ECO:0000313" key="21">
    <source>
        <dbReference type="Proteomes" id="UP000461443"/>
    </source>
</evidence>
<organism evidence="20 21">
    <name type="scientific">Acerihabitans arboris</name>
    <dbReference type="NCBI Taxonomy" id="2691583"/>
    <lineage>
        <taxon>Bacteria</taxon>
        <taxon>Pseudomonadati</taxon>
        <taxon>Pseudomonadota</taxon>
        <taxon>Gammaproteobacteria</taxon>
        <taxon>Enterobacterales</taxon>
        <taxon>Pectobacteriaceae</taxon>
        <taxon>Acerihabitans</taxon>
    </lineage>
</organism>
<reference evidence="20 21" key="2">
    <citation type="submission" date="2020-02" db="EMBL/GenBank/DDBJ databases">
        <title>The new genus of Enterobacteriales.</title>
        <authorList>
            <person name="Kim I.S."/>
        </authorList>
    </citation>
    <scope>NUCLEOTIDE SEQUENCE [LARGE SCALE GENOMIC DNA]</scope>
    <source>
        <strain evidence="20 21">SAP-6</strain>
    </source>
</reference>
<evidence type="ECO:0000256" key="11">
    <source>
        <dbReference type="ARBA" id="ARBA00022842"/>
    </source>
</evidence>
<keyword evidence="7 18" id="KW-0540">Nuclease</keyword>
<evidence type="ECO:0000256" key="5">
    <source>
        <dbReference type="ARBA" id="ARBA00022695"/>
    </source>
</evidence>
<dbReference type="GO" id="GO:0003887">
    <property type="term" value="F:DNA-directed DNA polymerase activity"/>
    <property type="evidence" value="ECO:0007669"/>
    <property type="project" value="UniProtKB-KW"/>
</dbReference>
<dbReference type="SMART" id="SM00479">
    <property type="entry name" value="EXOIII"/>
    <property type="match status" value="1"/>
</dbReference>
<evidence type="ECO:0000256" key="13">
    <source>
        <dbReference type="ARBA" id="ARBA00023211"/>
    </source>
</evidence>
<evidence type="ECO:0000256" key="8">
    <source>
        <dbReference type="ARBA" id="ARBA00022723"/>
    </source>
</evidence>
<dbReference type="SUPFAM" id="SSF53098">
    <property type="entry name" value="Ribonuclease H-like"/>
    <property type="match status" value="1"/>
</dbReference>
<evidence type="ECO:0000256" key="15">
    <source>
        <dbReference type="PIRSR" id="PIRSR606309-1"/>
    </source>
</evidence>
<dbReference type="GO" id="GO:0046872">
    <property type="term" value="F:metal ion binding"/>
    <property type="evidence" value="ECO:0007669"/>
    <property type="project" value="UniProtKB-KW"/>
</dbReference>
<dbReference type="GO" id="GO:0045004">
    <property type="term" value="P:DNA replication proofreading"/>
    <property type="evidence" value="ECO:0007669"/>
    <property type="project" value="TreeGrafter"/>
</dbReference>
<dbReference type="RefSeq" id="WP_162367613.1">
    <property type="nucleotide sequence ID" value="NZ_WUBS01000015.1"/>
</dbReference>
<comment type="function">
    <text evidence="18">DNA polymerase III is a complex, multichain enzyme responsible for most of the replicative synthesis in bacteria. The epsilon subunit contain the editing function and is a proofreading 3'-5' exonuclease.</text>
</comment>
<protein>
    <recommendedName>
        <fullName evidence="3 18">DNA polymerase III subunit epsilon</fullName>
        <ecNumber evidence="2 18">2.7.7.7</ecNumber>
    </recommendedName>
</protein>
<evidence type="ECO:0000256" key="17">
    <source>
        <dbReference type="PIRSR" id="PIRSR606309-3"/>
    </source>
</evidence>
<evidence type="ECO:0000256" key="16">
    <source>
        <dbReference type="PIRSR" id="PIRSR606309-2"/>
    </source>
</evidence>
<dbReference type="Gene3D" id="3.30.420.10">
    <property type="entry name" value="Ribonuclease H-like superfamily/Ribonuclease H"/>
    <property type="match status" value="1"/>
</dbReference>
<keyword evidence="12 18" id="KW-0239">DNA-directed DNA polymerase</keyword>
<feature type="binding site" evidence="16">
    <location>
        <position position="64"/>
    </location>
    <ligand>
        <name>substrate</name>
    </ligand>
</feature>
<dbReference type="EC" id="2.7.7.7" evidence="2 18"/>
<evidence type="ECO:0000256" key="6">
    <source>
        <dbReference type="ARBA" id="ARBA00022705"/>
    </source>
</evidence>
<reference evidence="20 21" key="1">
    <citation type="submission" date="2019-12" db="EMBL/GenBank/DDBJ databases">
        <authorList>
            <person name="Lee S.D."/>
        </authorList>
    </citation>
    <scope>NUCLEOTIDE SEQUENCE [LARGE SCALE GENOMIC DNA]</scope>
    <source>
        <strain evidence="20 21">SAP-6</strain>
    </source>
</reference>
<evidence type="ECO:0000256" key="18">
    <source>
        <dbReference type="RuleBase" id="RU364087"/>
    </source>
</evidence>
<feature type="binding site" evidence="17">
    <location>
        <position position="17"/>
    </location>
    <ligand>
        <name>a divalent metal cation</name>
        <dbReference type="ChEBI" id="CHEBI:60240"/>
        <label>1</label>
        <note>catalytic</note>
    </ligand>
</feature>
<evidence type="ECO:0000256" key="2">
    <source>
        <dbReference type="ARBA" id="ARBA00012417"/>
    </source>
</evidence>
<dbReference type="FunFam" id="3.30.420.10:FF:000012">
    <property type="entry name" value="DNA polymerase III subunit epsilon"/>
    <property type="match status" value="1"/>
</dbReference>
<feature type="binding site" evidence="16">
    <location>
        <position position="69"/>
    </location>
    <ligand>
        <name>substrate</name>
    </ligand>
</feature>
<keyword evidence="21" id="KW-1185">Reference proteome</keyword>
<dbReference type="InterPro" id="IPR006309">
    <property type="entry name" value="DnaQ_proteo"/>
</dbReference>
<keyword evidence="5 18" id="KW-0548">Nucleotidyltransferase</keyword>
<dbReference type="EMBL" id="WUBS01000015">
    <property type="protein sequence ID" value="NDL64899.1"/>
    <property type="molecule type" value="Genomic_DNA"/>
</dbReference>
<dbReference type="Proteomes" id="UP000461443">
    <property type="component" value="Unassembled WGS sequence"/>
</dbReference>
<dbReference type="InterPro" id="IPR006054">
    <property type="entry name" value="DnaQ"/>
</dbReference>
<dbReference type="GO" id="GO:0005829">
    <property type="term" value="C:cytosol"/>
    <property type="evidence" value="ECO:0007669"/>
    <property type="project" value="TreeGrafter"/>
</dbReference>
<evidence type="ECO:0000256" key="14">
    <source>
        <dbReference type="ARBA" id="ARBA00049244"/>
    </source>
</evidence>
<dbReference type="NCBIfam" id="NF004316">
    <property type="entry name" value="PRK05711.1"/>
    <property type="match status" value="1"/>
</dbReference>
<dbReference type="InterPro" id="IPR013520">
    <property type="entry name" value="Ribonucl_H"/>
</dbReference>
<comment type="cofactor">
    <cofactor evidence="17">
        <name>Mg(2+)</name>
        <dbReference type="ChEBI" id="CHEBI:18420"/>
    </cofactor>
    <cofactor evidence="17">
        <name>Mn(2+)</name>
        <dbReference type="ChEBI" id="CHEBI:29035"/>
    </cofactor>
    <text evidence="17">Binds 2 divalent metal cations. Magnesium or manganese.</text>
</comment>
<dbReference type="NCBIfam" id="TIGR00573">
    <property type="entry name" value="dnaq"/>
    <property type="match status" value="1"/>
</dbReference>
<evidence type="ECO:0000256" key="9">
    <source>
        <dbReference type="ARBA" id="ARBA00022801"/>
    </source>
</evidence>
<keyword evidence="9 18" id="KW-0378">Hydrolase</keyword>
<keyword evidence="6 18" id="KW-0235">DNA replication</keyword>
<keyword evidence="10 18" id="KW-0269">Exonuclease</keyword>
<comment type="caution">
    <text evidence="20">The sequence shown here is derived from an EMBL/GenBank/DDBJ whole genome shotgun (WGS) entry which is preliminary data.</text>
</comment>
<keyword evidence="4 18" id="KW-0808">Transferase</keyword>
<dbReference type="GO" id="GO:0008408">
    <property type="term" value="F:3'-5' exonuclease activity"/>
    <property type="evidence" value="ECO:0007669"/>
    <property type="project" value="TreeGrafter"/>
</dbReference>
<feature type="domain" description="Exonuclease" evidence="19">
    <location>
        <begin position="10"/>
        <end position="187"/>
    </location>
</feature>
<dbReference type="Gene3D" id="3.20.20.140">
    <property type="entry name" value="Metal-dependent hydrolases"/>
    <property type="match status" value="1"/>
</dbReference>
<dbReference type="InterPro" id="IPR036397">
    <property type="entry name" value="RNaseH_sf"/>
</dbReference>
<proteinExistence type="predicted"/>
<comment type="subunit">
    <text evidence="18">The DNA polymerase holoenzyme is a complex that contains 10 different types of subunits. These subunits are organized into 3 functionally essential subassemblies: the pol III core, the beta sliding clamp processivity factor and the clamp-loading complex. The pol III core (subunits alpha,epsilon and theta) contains the polymerase and the 3'-5' exonuclease proofreading activities. The polymerase is tethered to the template via the sliding clamp processivity factor. The clamp-loading complex assembles the beta processivity factor onto the primer template and plays a central role in the organization and communication at the replication fork. This complex contains delta, delta', psi and chi, and copies of either or both of two different DnaX proteins, gamma and tau.</text>
</comment>
<dbReference type="AlphaFoldDB" id="A0A845SLM8"/>
<evidence type="ECO:0000256" key="10">
    <source>
        <dbReference type="ARBA" id="ARBA00022839"/>
    </source>
</evidence>
<dbReference type="PANTHER" id="PTHR30231">
    <property type="entry name" value="DNA POLYMERASE III SUBUNIT EPSILON"/>
    <property type="match status" value="1"/>
</dbReference>
<comment type="catalytic activity">
    <reaction evidence="14 18">
        <text>DNA(n) + a 2'-deoxyribonucleoside 5'-triphosphate = DNA(n+1) + diphosphate</text>
        <dbReference type="Rhea" id="RHEA:22508"/>
        <dbReference type="Rhea" id="RHEA-COMP:17339"/>
        <dbReference type="Rhea" id="RHEA-COMP:17340"/>
        <dbReference type="ChEBI" id="CHEBI:33019"/>
        <dbReference type="ChEBI" id="CHEBI:61560"/>
        <dbReference type="ChEBI" id="CHEBI:173112"/>
        <dbReference type="EC" id="2.7.7.7"/>
    </reaction>
</comment>
<feature type="binding site" evidence="17">
    <location>
        <position position="15"/>
    </location>
    <ligand>
        <name>a divalent metal cation</name>
        <dbReference type="ChEBI" id="CHEBI:60240"/>
        <label>1</label>
        <note>catalytic</note>
    </ligand>
</feature>
<evidence type="ECO:0000256" key="3">
    <source>
        <dbReference type="ARBA" id="ARBA00020352"/>
    </source>
</evidence>
<evidence type="ECO:0000256" key="7">
    <source>
        <dbReference type="ARBA" id="ARBA00022722"/>
    </source>
</evidence>
<evidence type="ECO:0000256" key="4">
    <source>
        <dbReference type="ARBA" id="ARBA00022679"/>
    </source>
</evidence>
<evidence type="ECO:0000256" key="1">
    <source>
        <dbReference type="ARBA" id="ARBA00001936"/>
    </source>
</evidence>
<evidence type="ECO:0000313" key="20">
    <source>
        <dbReference type="EMBL" id="NDL64899.1"/>
    </source>
</evidence>
<keyword evidence="8 17" id="KW-0479">Metal-binding</keyword>
<feature type="binding site" evidence="16">
    <location>
        <position position="15"/>
    </location>
    <ligand>
        <name>substrate</name>
    </ligand>
</feature>
<feature type="binding site" evidence="16">
    <location>
        <position position="17"/>
    </location>
    <ligand>
        <name>substrate</name>
    </ligand>
</feature>
<accession>A0A845SLM8</accession>